<dbReference type="RefSeq" id="WP_097643889.1">
    <property type="nucleotide sequence ID" value="NZ_NQWI01000034.1"/>
</dbReference>
<dbReference type="Proteomes" id="UP000220527">
    <property type="component" value="Unassembled WGS sequence"/>
</dbReference>
<name>A0A2A6RJU8_9CHLR</name>
<organism evidence="1 2">
    <name type="scientific">Candidatus Viridilinea mediisalina</name>
    <dbReference type="NCBI Taxonomy" id="2024553"/>
    <lineage>
        <taxon>Bacteria</taxon>
        <taxon>Bacillati</taxon>
        <taxon>Chloroflexota</taxon>
        <taxon>Chloroflexia</taxon>
        <taxon>Chloroflexales</taxon>
        <taxon>Chloroflexineae</taxon>
        <taxon>Oscillochloridaceae</taxon>
        <taxon>Candidatus Viridilinea</taxon>
    </lineage>
</organism>
<accession>A0A2A6RJU8</accession>
<comment type="caution">
    <text evidence="1">The sequence shown here is derived from an EMBL/GenBank/DDBJ whole genome shotgun (WGS) entry which is preliminary data.</text>
</comment>
<dbReference type="AlphaFoldDB" id="A0A2A6RJU8"/>
<evidence type="ECO:0000313" key="2">
    <source>
        <dbReference type="Proteomes" id="UP000220527"/>
    </source>
</evidence>
<reference evidence="2" key="1">
    <citation type="submission" date="2017-08" db="EMBL/GenBank/DDBJ databases">
        <authorList>
            <person name="Grouzdev D.S."/>
            <person name="Gaisin V.A."/>
            <person name="Rysina M.S."/>
            <person name="Gorlenko V.M."/>
        </authorList>
    </citation>
    <scope>NUCLEOTIDE SEQUENCE [LARGE SCALE GENOMIC DNA]</scope>
    <source>
        <strain evidence="2">Kir15-3F</strain>
    </source>
</reference>
<gene>
    <name evidence="1" type="ORF">CJ255_09605</name>
</gene>
<evidence type="ECO:0000313" key="1">
    <source>
        <dbReference type="EMBL" id="PDW03292.1"/>
    </source>
</evidence>
<sequence length="234" mass="26326">MVQPISALRDTDHAEMYALMERHFLAMSPAGFAADLAEKSAIILLREASSNQLVGFSTITQLESYDEHGPISAIFSGDTIVDRAHWGSPRLAQLWGRYVFARAAQMQPQRVYWFLICSGYKTYRFLPLFFREFYPHHAAPTPPSMQALMDRLAYLKFPEEYCAHQGIVRLQRATPLRPEVAPLTSARQRDPHIAFFARANPGHHAGDELVCLAELSHANLSAAGRRMLREGEGA</sequence>
<keyword evidence="2" id="KW-1185">Reference proteome</keyword>
<evidence type="ECO:0008006" key="3">
    <source>
        <dbReference type="Google" id="ProtNLM"/>
    </source>
</evidence>
<proteinExistence type="predicted"/>
<dbReference type="OrthoDB" id="333393at2"/>
<dbReference type="EMBL" id="NQWI01000034">
    <property type="protein sequence ID" value="PDW03292.1"/>
    <property type="molecule type" value="Genomic_DNA"/>
</dbReference>
<protein>
    <recommendedName>
        <fullName evidence="3">N-acetyltransferase domain-containing protein</fullName>
    </recommendedName>
</protein>